<protein>
    <submittedName>
        <fullName evidence="1">Uncharacterized protein</fullName>
    </submittedName>
</protein>
<proteinExistence type="predicted"/>
<dbReference type="AlphaFoldDB" id="A0A139A5I7"/>
<keyword evidence="2" id="KW-1185">Reference proteome</keyword>
<sequence length="152" mass="17035">MAMPVSASSVPLCIGGISARFSKCGSASRSPPSWSFETAALHSVVSNHSESRSETKKRTSNTHLTASEKMRDILRPYLRVPLQYSWEILHTHRASISHLGYATTVSRSPNACIRRNRDSPHSITLCGYHARLHCLALTGWWWEERIPVLSCF</sequence>
<accession>A0A139A5I7</accession>
<name>A0A139A5I7_GONPJ</name>
<dbReference type="EMBL" id="KQ965799">
    <property type="protein sequence ID" value="KXS11663.1"/>
    <property type="molecule type" value="Genomic_DNA"/>
</dbReference>
<evidence type="ECO:0000313" key="1">
    <source>
        <dbReference type="EMBL" id="KXS11663.1"/>
    </source>
</evidence>
<organism evidence="1 2">
    <name type="scientific">Gonapodya prolifera (strain JEL478)</name>
    <name type="common">Monoblepharis prolifera</name>
    <dbReference type="NCBI Taxonomy" id="1344416"/>
    <lineage>
        <taxon>Eukaryota</taxon>
        <taxon>Fungi</taxon>
        <taxon>Fungi incertae sedis</taxon>
        <taxon>Chytridiomycota</taxon>
        <taxon>Chytridiomycota incertae sedis</taxon>
        <taxon>Monoblepharidomycetes</taxon>
        <taxon>Monoblepharidales</taxon>
        <taxon>Gonapodyaceae</taxon>
        <taxon>Gonapodya</taxon>
    </lineage>
</organism>
<evidence type="ECO:0000313" key="2">
    <source>
        <dbReference type="Proteomes" id="UP000070544"/>
    </source>
</evidence>
<reference evidence="1 2" key="1">
    <citation type="journal article" date="2015" name="Genome Biol. Evol.">
        <title>Phylogenomic analyses indicate that early fungi evolved digesting cell walls of algal ancestors of land plants.</title>
        <authorList>
            <person name="Chang Y."/>
            <person name="Wang S."/>
            <person name="Sekimoto S."/>
            <person name="Aerts A.L."/>
            <person name="Choi C."/>
            <person name="Clum A."/>
            <person name="LaButti K.M."/>
            <person name="Lindquist E.A."/>
            <person name="Yee Ngan C."/>
            <person name="Ohm R.A."/>
            <person name="Salamov A.A."/>
            <person name="Grigoriev I.V."/>
            <person name="Spatafora J.W."/>
            <person name="Berbee M.L."/>
        </authorList>
    </citation>
    <scope>NUCLEOTIDE SEQUENCE [LARGE SCALE GENOMIC DNA]</scope>
    <source>
        <strain evidence="1 2">JEL478</strain>
    </source>
</reference>
<gene>
    <name evidence="1" type="ORF">M427DRAFT_147698</name>
</gene>
<dbReference type="Proteomes" id="UP000070544">
    <property type="component" value="Unassembled WGS sequence"/>
</dbReference>